<evidence type="ECO:0000313" key="5">
    <source>
        <dbReference type="Proteomes" id="UP001521116"/>
    </source>
</evidence>
<keyword evidence="5" id="KW-1185">Reference proteome</keyword>
<dbReference type="Proteomes" id="UP001521116">
    <property type="component" value="Unassembled WGS sequence"/>
</dbReference>
<comment type="caution">
    <text evidence="4">The sequence shown here is derived from an EMBL/GenBank/DDBJ whole genome shotgun (WGS) entry which is preliminary data.</text>
</comment>
<dbReference type="InterPro" id="IPR036164">
    <property type="entry name" value="bL21-like_sf"/>
</dbReference>
<dbReference type="SUPFAM" id="SSF141091">
    <property type="entry name" value="L21p-like"/>
    <property type="match status" value="1"/>
</dbReference>
<protein>
    <recommendedName>
        <fullName evidence="2">Large ribosomal subunit protein bL21m</fullName>
    </recommendedName>
</protein>
<proteinExistence type="inferred from homology"/>
<dbReference type="Pfam" id="PF00829">
    <property type="entry name" value="Ribosomal_L21p"/>
    <property type="match status" value="1"/>
</dbReference>
<evidence type="ECO:0000256" key="1">
    <source>
        <dbReference type="ARBA" id="ARBA00008563"/>
    </source>
</evidence>
<evidence type="ECO:0000256" key="3">
    <source>
        <dbReference type="SAM" id="MobiDB-lite"/>
    </source>
</evidence>
<dbReference type="EMBL" id="JAJVDC020000010">
    <property type="protein sequence ID" value="KAL1635574.1"/>
    <property type="molecule type" value="Genomic_DNA"/>
</dbReference>
<dbReference type="PANTHER" id="PTHR21349">
    <property type="entry name" value="50S RIBOSOMAL PROTEIN L21"/>
    <property type="match status" value="1"/>
</dbReference>
<sequence length="251" mass="27398">MLSRSIIRRSVQGANALLPALPLRARLSTVSHTLEPGNVPDELIRSGVHQTSEPARRLAEAASPSPSSVAAPSTSSVSPLPSPTAEAPSQGTTPLSDSVKELLPLLQAQKPHYITAHIHAKPYLLTAGDTLRLPFLMPDVKPGDVLRLNRATILGSRDFTLRAPAPVKGTRERPGTIMQYLDDRLFVCRATVVGTESEPMRVKEKTKRRNRHIKHVKSKHRYTVLKISELEVKTPEEVEAESAKAQSAIAE</sequence>
<feature type="compositionally biased region" description="Low complexity" evidence="3">
    <location>
        <begin position="60"/>
        <end position="85"/>
    </location>
</feature>
<evidence type="ECO:0000313" key="4">
    <source>
        <dbReference type="EMBL" id="KAL1635574.1"/>
    </source>
</evidence>
<dbReference type="PANTHER" id="PTHR21349:SF0">
    <property type="entry name" value="LARGE RIBOSOMAL SUBUNIT PROTEIN BL21M"/>
    <property type="match status" value="1"/>
</dbReference>
<name>A0ABR3T8D8_9PEZI</name>
<dbReference type="InterPro" id="IPR028909">
    <property type="entry name" value="bL21-like"/>
</dbReference>
<accession>A0ABR3T8D8</accession>
<gene>
    <name evidence="4" type="ORF">SLS56_001626</name>
</gene>
<feature type="compositionally biased region" description="Polar residues" evidence="3">
    <location>
        <begin position="87"/>
        <end position="96"/>
    </location>
</feature>
<reference evidence="4 5" key="1">
    <citation type="submission" date="2024-02" db="EMBL/GenBank/DDBJ databases">
        <title>De novo assembly and annotation of 12 fungi associated with fruit tree decline syndrome in Ontario, Canada.</title>
        <authorList>
            <person name="Sulman M."/>
            <person name="Ellouze W."/>
            <person name="Ilyukhin E."/>
        </authorList>
    </citation>
    <scope>NUCLEOTIDE SEQUENCE [LARGE SCALE GENOMIC DNA]</scope>
    <source>
        <strain evidence="4 5">M1-105</strain>
    </source>
</reference>
<evidence type="ECO:0000256" key="2">
    <source>
        <dbReference type="ARBA" id="ARBA00044129"/>
    </source>
</evidence>
<feature type="region of interest" description="Disordered" evidence="3">
    <location>
        <begin position="50"/>
        <end position="96"/>
    </location>
</feature>
<organism evidence="4 5">
    <name type="scientific">Neofusicoccum ribis</name>
    <dbReference type="NCBI Taxonomy" id="45134"/>
    <lineage>
        <taxon>Eukaryota</taxon>
        <taxon>Fungi</taxon>
        <taxon>Dikarya</taxon>
        <taxon>Ascomycota</taxon>
        <taxon>Pezizomycotina</taxon>
        <taxon>Dothideomycetes</taxon>
        <taxon>Dothideomycetes incertae sedis</taxon>
        <taxon>Botryosphaeriales</taxon>
        <taxon>Botryosphaeriaceae</taxon>
        <taxon>Neofusicoccum</taxon>
    </lineage>
</organism>
<comment type="similarity">
    <text evidence="1">Belongs to the bacterial ribosomal protein bL21 family.</text>
</comment>